<protein>
    <submittedName>
        <fullName evidence="2">Uncharacterized protein</fullName>
    </submittedName>
</protein>
<evidence type="ECO:0000313" key="3">
    <source>
        <dbReference type="Proteomes" id="UP000237682"/>
    </source>
</evidence>
<dbReference type="RefSeq" id="WP_105865268.1">
    <property type="nucleotide sequence ID" value="NZ_PUEJ01000014.1"/>
</dbReference>
<dbReference type="AlphaFoldDB" id="A0A2S9Q4P9"/>
<feature type="compositionally biased region" description="Basic residues" evidence="1">
    <location>
        <begin position="71"/>
        <end position="80"/>
    </location>
</feature>
<dbReference type="OrthoDB" id="9863067at2"/>
<keyword evidence="3" id="KW-1185">Reference proteome</keyword>
<organism evidence="2 3">
    <name type="scientific">Labrys okinawensis</name>
    <dbReference type="NCBI Taxonomy" id="346911"/>
    <lineage>
        <taxon>Bacteria</taxon>
        <taxon>Pseudomonadati</taxon>
        <taxon>Pseudomonadota</taxon>
        <taxon>Alphaproteobacteria</taxon>
        <taxon>Hyphomicrobiales</taxon>
        <taxon>Xanthobacteraceae</taxon>
        <taxon>Labrys</taxon>
    </lineage>
</organism>
<dbReference type="EMBL" id="PUEJ01000014">
    <property type="protein sequence ID" value="PRH84305.1"/>
    <property type="molecule type" value="Genomic_DNA"/>
</dbReference>
<proteinExistence type="predicted"/>
<reference evidence="2 3" key="1">
    <citation type="submission" date="2018-02" db="EMBL/GenBank/DDBJ databases">
        <title>Whole genome sequencing of endophytic bacterium.</title>
        <authorList>
            <person name="Eedara R."/>
            <person name="Podile A.R."/>
        </authorList>
    </citation>
    <scope>NUCLEOTIDE SEQUENCE [LARGE SCALE GENOMIC DNA]</scope>
    <source>
        <strain evidence="2 3">RP1T</strain>
    </source>
</reference>
<feature type="region of interest" description="Disordered" evidence="1">
    <location>
        <begin position="58"/>
        <end position="80"/>
    </location>
</feature>
<evidence type="ECO:0000313" key="2">
    <source>
        <dbReference type="EMBL" id="PRH84305.1"/>
    </source>
</evidence>
<sequence length="80" mass="9043">MNKLILASMIVMGGFYAGTGTGQAASRPQGERYADNARIECILPWYRFFGACDEAIQDPPDGKNGHEWEHRGHRHRGLRR</sequence>
<feature type="compositionally biased region" description="Basic and acidic residues" evidence="1">
    <location>
        <begin position="60"/>
        <end position="70"/>
    </location>
</feature>
<comment type="caution">
    <text evidence="2">The sequence shown here is derived from an EMBL/GenBank/DDBJ whole genome shotgun (WGS) entry which is preliminary data.</text>
</comment>
<name>A0A2S9Q4P9_9HYPH</name>
<evidence type="ECO:0000256" key="1">
    <source>
        <dbReference type="SAM" id="MobiDB-lite"/>
    </source>
</evidence>
<dbReference type="Proteomes" id="UP000237682">
    <property type="component" value="Unassembled WGS sequence"/>
</dbReference>
<gene>
    <name evidence="2" type="ORF">C5L14_27580</name>
</gene>
<accession>A0A2S9Q4P9</accession>